<name>A0AAD0PWI9_PSEAV</name>
<gene>
    <name evidence="1" type="ORF">PLA107_033175</name>
</gene>
<keyword evidence="1" id="KW-0614">Plasmid</keyword>
<dbReference type="RefSeq" id="WP_005742840.1">
    <property type="nucleotide sequence ID" value="NZ_CP031226.1"/>
</dbReference>
<protein>
    <submittedName>
        <fullName evidence="1">Uncharacterized protein</fullName>
    </submittedName>
</protein>
<evidence type="ECO:0000313" key="2">
    <source>
        <dbReference type="Proteomes" id="UP000006426"/>
    </source>
</evidence>
<geneLocation type="plasmid" evidence="2">
    <name>pmppla107</name>
</geneLocation>
<dbReference type="GeneID" id="39473833"/>
<dbReference type="AlphaFoldDB" id="A0AAD0PWI9"/>
<dbReference type="Proteomes" id="UP000006426">
    <property type="component" value="Plasmid pmppla107"/>
</dbReference>
<evidence type="ECO:0000313" key="1">
    <source>
        <dbReference type="EMBL" id="AXH60079.1"/>
    </source>
</evidence>
<reference evidence="1 2" key="1">
    <citation type="journal article" date="2011" name="PLoS Pathog.">
        <title>Dynamic evolution of pathogenicity revealed by sequencing and comparative genomics of 19 Pseudomonas syringae isolates.</title>
        <authorList>
            <person name="Baltrus D.A."/>
            <person name="Nishimura M.T."/>
            <person name="Romanchuk A."/>
            <person name="Chang J.H."/>
            <person name="Mukhtar M.S."/>
            <person name="Cherkis K."/>
            <person name="Roach J."/>
            <person name="Grant S.R."/>
            <person name="Jones C.D."/>
            <person name="Dangl J.L."/>
        </authorList>
    </citation>
    <scope>NUCLEOTIDE SEQUENCE [LARGE SCALE GENOMIC DNA]</scope>
    <source>
        <strain evidence="1 2">M301315</strain>
    </source>
</reference>
<organism evidence="1 2">
    <name type="scientific">Pseudomonas amygdali pv. lachrymans str. M301315</name>
    <dbReference type="NCBI Taxonomy" id="629260"/>
    <lineage>
        <taxon>Bacteria</taxon>
        <taxon>Pseudomonadati</taxon>
        <taxon>Pseudomonadota</taxon>
        <taxon>Gammaproteobacteria</taxon>
        <taxon>Pseudomonadales</taxon>
        <taxon>Pseudomonadaceae</taxon>
        <taxon>Pseudomonas</taxon>
        <taxon>Pseudomonas amygdali</taxon>
    </lineage>
</organism>
<proteinExistence type="predicted"/>
<sequence>MTSFSIIENSDKPFCQLFGEDGDSIQRDIIFNSQVNSGQRLPEGKWEYRRYVNGAIALVCADRFFKIPVETNAGESLLVSPEAISLSANLRVLQEKAEILEGETNERGLLVMHQALQEAIIRDIPSILVTSITPAIQTRKPSNPREVRVSPHAEAHSIVLMSS</sequence>
<accession>A0AAD0PWI9</accession>
<dbReference type="EMBL" id="CP031226">
    <property type="protein sequence ID" value="AXH60079.1"/>
    <property type="molecule type" value="Genomic_DNA"/>
</dbReference>